<dbReference type="GO" id="GO:1904680">
    <property type="term" value="F:peptide transmembrane transporter activity"/>
    <property type="evidence" value="ECO:0007669"/>
    <property type="project" value="TreeGrafter"/>
</dbReference>
<feature type="signal peptide" evidence="5">
    <location>
        <begin position="1"/>
        <end position="20"/>
    </location>
</feature>
<feature type="domain" description="Solute-binding protein family 5" evidence="6">
    <location>
        <begin position="91"/>
        <end position="454"/>
    </location>
</feature>
<keyword evidence="2" id="KW-0813">Transport</keyword>
<dbReference type="Gene3D" id="3.90.76.10">
    <property type="entry name" value="Dipeptide-binding Protein, Domain 1"/>
    <property type="match status" value="1"/>
</dbReference>
<dbReference type="InterPro" id="IPR030678">
    <property type="entry name" value="Peptide/Ni-bd"/>
</dbReference>
<dbReference type="AlphaFoldDB" id="A0AA43XKD3"/>
<evidence type="ECO:0000256" key="1">
    <source>
        <dbReference type="ARBA" id="ARBA00005695"/>
    </source>
</evidence>
<evidence type="ECO:0000256" key="3">
    <source>
        <dbReference type="ARBA" id="ARBA00022729"/>
    </source>
</evidence>
<comment type="caution">
    <text evidence="7">The sequence shown here is derived from an EMBL/GenBank/DDBJ whole genome shotgun (WGS) entry which is preliminary data.</text>
</comment>
<evidence type="ECO:0000313" key="8">
    <source>
        <dbReference type="Proteomes" id="UP000449710"/>
    </source>
</evidence>
<name>A0AA43XKD3_9CLOT</name>
<dbReference type="GO" id="GO:0015833">
    <property type="term" value="P:peptide transport"/>
    <property type="evidence" value="ECO:0007669"/>
    <property type="project" value="TreeGrafter"/>
</dbReference>
<sequence>MKKKLTMIFMTLLLITFLTACDEEAPEEESEEEATEQEETGEVEADYGGTLRLAVPEVAHGNPIYQNPEELYHIQQLIFESLVTFDEDQSVIGEIAKDWNFSEDGQVVEIELHSDVTWHDGEPLRAEDIIFTVDIIKNAPEEMINHRIYQNSIKHISFIRELEDGKIKISFTRPFSNAMEALTFPVLPKHLLEENPELLQGEDFPWIGTGAYMLDDRDSEGFTLKKYDEHNRKDPYIEEVHVLVEGDYEERKRLFEEDELDLFRSTYLNPESHDNVEEEQVHGFSTNHLEYLAFNYQQDTVISQSAELRGILNQVINREQLIEEIYFGFATEATTPIHPEHWLYSEDSSTEEAFENEEFQGIMEDHGYEKSDENLWVDNNGDSITLEILVKENHPPRVMAAEILKEQMGQLGFEITLVAEDSAGIEQRLDEGDFDLYFGSWDLGYLPDLSFAFHSDFAGRTNFMNYKNEEVDEILEEAFRAPDQEEKKAQFEELQKALKEEQPIISLYFLKDTYISGEALHGELAPRASHIFANLENWFVETE</sequence>
<dbReference type="SUPFAM" id="SSF53850">
    <property type="entry name" value="Periplasmic binding protein-like II"/>
    <property type="match status" value="1"/>
</dbReference>
<reference evidence="7 8" key="1">
    <citation type="submission" date="2019-04" db="EMBL/GenBank/DDBJ databases">
        <title>Isachenkonia alkalipeptolytica gen. nov. sp. nov. a new anaerobic, alkiliphilic organothrophic bacterium capable to reduce synthesized ferrihydrite isolated from a soda lake.</title>
        <authorList>
            <person name="Toshchakov S.V."/>
            <person name="Zavarzina D.G."/>
            <person name="Zhilina T.N."/>
            <person name="Kostrikina N.A."/>
            <person name="Kublanov I.V."/>
        </authorList>
    </citation>
    <scope>NUCLEOTIDE SEQUENCE [LARGE SCALE GENOMIC DNA]</scope>
    <source>
        <strain evidence="7 8">Z-1701</strain>
    </source>
</reference>
<dbReference type="Pfam" id="PF00496">
    <property type="entry name" value="SBP_bac_5"/>
    <property type="match status" value="1"/>
</dbReference>
<dbReference type="PANTHER" id="PTHR30290">
    <property type="entry name" value="PERIPLASMIC BINDING COMPONENT OF ABC TRANSPORTER"/>
    <property type="match status" value="1"/>
</dbReference>
<proteinExistence type="inferred from homology"/>
<keyword evidence="8" id="KW-1185">Reference proteome</keyword>
<comment type="similarity">
    <text evidence="1">Belongs to the bacterial solute-binding protein 5 family.</text>
</comment>
<dbReference type="Gene3D" id="3.40.190.10">
    <property type="entry name" value="Periplasmic binding protein-like II"/>
    <property type="match status" value="1"/>
</dbReference>
<evidence type="ECO:0000259" key="6">
    <source>
        <dbReference type="Pfam" id="PF00496"/>
    </source>
</evidence>
<dbReference type="GO" id="GO:0042597">
    <property type="term" value="C:periplasmic space"/>
    <property type="evidence" value="ECO:0007669"/>
    <property type="project" value="UniProtKB-ARBA"/>
</dbReference>
<dbReference type="Proteomes" id="UP000449710">
    <property type="component" value="Unassembled WGS sequence"/>
</dbReference>
<keyword evidence="3 5" id="KW-0732">Signal</keyword>
<evidence type="ECO:0000313" key="7">
    <source>
        <dbReference type="EMBL" id="NBG87919.1"/>
    </source>
</evidence>
<dbReference type="PIRSF" id="PIRSF002741">
    <property type="entry name" value="MppA"/>
    <property type="match status" value="1"/>
</dbReference>
<dbReference type="RefSeq" id="WP_160719900.1">
    <property type="nucleotide sequence ID" value="NZ_SUMG01000004.1"/>
</dbReference>
<evidence type="ECO:0000256" key="2">
    <source>
        <dbReference type="ARBA" id="ARBA00022448"/>
    </source>
</evidence>
<organism evidence="7 8">
    <name type="scientific">Isachenkonia alkalipeptolytica</name>
    <dbReference type="NCBI Taxonomy" id="2565777"/>
    <lineage>
        <taxon>Bacteria</taxon>
        <taxon>Bacillati</taxon>
        <taxon>Bacillota</taxon>
        <taxon>Clostridia</taxon>
        <taxon>Eubacteriales</taxon>
        <taxon>Clostridiaceae</taxon>
        <taxon>Isachenkonia</taxon>
    </lineage>
</organism>
<dbReference type="InterPro" id="IPR000914">
    <property type="entry name" value="SBP_5_dom"/>
</dbReference>
<feature type="region of interest" description="Disordered" evidence="4">
    <location>
        <begin position="23"/>
        <end position="44"/>
    </location>
</feature>
<dbReference type="Gene3D" id="3.10.105.10">
    <property type="entry name" value="Dipeptide-binding Protein, Domain 3"/>
    <property type="match status" value="1"/>
</dbReference>
<accession>A0AA43XKD3</accession>
<gene>
    <name evidence="7" type="ORF">ISALK_05340</name>
</gene>
<feature type="chain" id="PRO_5041329178" description="Solute-binding protein family 5 domain-containing protein" evidence="5">
    <location>
        <begin position="21"/>
        <end position="543"/>
    </location>
</feature>
<dbReference type="EMBL" id="SUMG01000004">
    <property type="protein sequence ID" value="NBG87919.1"/>
    <property type="molecule type" value="Genomic_DNA"/>
</dbReference>
<dbReference type="PROSITE" id="PS51257">
    <property type="entry name" value="PROKAR_LIPOPROTEIN"/>
    <property type="match status" value="1"/>
</dbReference>
<dbReference type="GO" id="GO:0043190">
    <property type="term" value="C:ATP-binding cassette (ABC) transporter complex"/>
    <property type="evidence" value="ECO:0007669"/>
    <property type="project" value="InterPro"/>
</dbReference>
<protein>
    <recommendedName>
        <fullName evidence="6">Solute-binding protein family 5 domain-containing protein</fullName>
    </recommendedName>
</protein>
<evidence type="ECO:0000256" key="4">
    <source>
        <dbReference type="SAM" id="MobiDB-lite"/>
    </source>
</evidence>
<evidence type="ECO:0000256" key="5">
    <source>
        <dbReference type="SAM" id="SignalP"/>
    </source>
</evidence>
<dbReference type="PANTHER" id="PTHR30290:SF9">
    <property type="entry name" value="OLIGOPEPTIDE-BINDING PROTEIN APPA"/>
    <property type="match status" value="1"/>
</dbReference>
<dbReference type="InterPro" id="IPR039424">
    <property type="entry name" value="SBP_5"/>
</dbReference>